<feature type="transmembrane region" description="Helical" evidence="6">
    <location>
        <begin position="474"/>
        <end position="493"/>
    </location>
</feature>
<comment type="caution">
    <text evidence="7">The sequence shown here is derived from an EMBL/GenBank/DDBJ whole genome shotgun (WGS) entry which is preliminary data.</text>
</comment>
<dbReference type="GO" id="GO:0006865">
    <property type="term" value="P:amino acid transport"/>
    <property type="evidence" value="ECO:0007669"/>
    <property type="project" value="InterPro"/>
</dbReference>
<organism evidence="7 8">
    <name type="scientific">Dendryphion nanum</name>
    <dbReference type="NCBI Taxonomy" id="256645"/>
    <lineage>
        <taxon>Eukaryota</taxon>
        <taxon>Fungi</taxon>
        <taxon>Dikarya</taxon>
        <taxon>Ascomycota</taxon>
        <taxon>Pezizomycotina</taxon>
        <taxon>Dothideomycetes</taxon>
        <taxon>Pleosporomycetidae</taxon>
        <taxon>Pleosporales</taxon>
        <taxon>Torulaceae</taxon>
        <taxon>Dendryphion</taxon>
    </lineage>
</organism>
<dbReference type="EMBL" id="JAGMWT010000020">
    <property type="protein sequence ID" value="KAH7112879.1"/>
    <property type="molecule type" value="Genomic_DNA"/>
</dbReference>
<reference evidence="7" key="1">
    <citation type="journal article" date="2021" name="Nat. Commun.">
        <title>Genetic determinants of endophytism in the Arabidopsis root mycobiome.</title>
        <authorList>
            <person name="Mesny F."/>
            <person name="Miyauchi S."/>
            <person name="Thiergart T."/>
            <person name="Pickel B."/>
            <person name="Atanasova L."/>
            <person name="Karlsson M."/>
            <person name="Huettel B."/>
            <person name="Barry K.W."/>
            <person name="Haridas S."/>
            <person name="Chen C."/>
            <person name="Bauer D."/>
            <person name="Andreopoulos W."/>
            <person name="Pangilinan J."/>
            <person name="LaButti K."/>
            <person name="Riley R."/>
            <person name="Lipzen A."/>
            <person name="Clum A."/>
            <person name="Drula E."/>
            <person name="Henrissat B."/>
            <person name="Kohler A."/>
            <person name="Grigoriev I.V."/>
            <person name="Martin F.M."/>
            <person name="Hacquard S."/>
        </authorList>
    </citation>
    <scope>NUCLEOTIDE SEQUENCE</scope>
    <source>
        <strain evidence="7">MPI-CAGE-CH-0243</strain>
    </source>
</reference>
<dbReference type="InterPro" id="IPR002293">
    <property type="entry name" value="AA/rel_permease1"/>
</dbReference>
<feature type="transmembrane region" description="Helical" evidence="6">
    <location>
        <begin position="69"/>
        <end position="89"/>
    </location>
</feature>
<dbReference type="OrthoDB" id="3257095at2759"/>
<dbReference type="PANTHER" id="PTHR45649:SF8">
    <property type="entry name" value="PERMEASE, PUTATIVE-RELATED"/>
    <property type="match status" value="1"/>
</dbReference>
<keyword evidence="4 6" id="KW-1133">Transmembrane helix</keyword>
<keyword evidence="3 6" id="KW-0812">Transmembrane</keyword>
<protein>
    <submittedName>
        <fullName evidence="7">GABA permease</fullName>
    </submittedName>
</protein>
<evidence type="ECO:0000313" key="8">
    <source>
        <dbReference type="Proteomes" id="UP000700596"/>
    </source>
</evidence>
<feature type="transmembrane region" description="Helical" evidence="6">
    <location>
        <begin position="442"/>
        <end position="462"/>
    </location>
</feature>
<feature type="transmembrane region" description="Helical" evidence="6">
    <location>
        <begin position="117"/>
        <end position="140"/>
    </location>
</feature>
<dbReference type="AlphaFoldDB" id="A0A9P9IAT0"/>
<feature type="transmembrane region" description="Helical" evidence="6">
    <location>
        <begin position="397"/>
        <end position="421"/>
    </location>
</feature>
<feature type="transmembrane region" description="Helical" evidence="6">
    <location>
        <begin position="35"/>
        <end position="63"/>
    </location>
</feature>
<sequence>MAATSDADKKVLADTASDDAVLEQLGYTQELKRSFGLLGMVGFSFSIVTSWTALSGVLIIGVGSGGPPVMIWGWLGICVATLSVAYSMAEMCSAYPVAGGQYSWVAILAPERWARGFSYVCGWFMLIGILAMGATNNFIAANFVLGTAQLNNPGYTIERWHTATVAFLIAFAAAASNIFLPHLLNKISKAILVWNITAFVVCFVTILATNDHKRPASFVFSEFQNTSGYNNSYTAILGLLQSAFGMCCYDAPAHMTEEIKNARKQAPRAIVLSVYIGAVTGFIFLISLCFCMGDIDTTATSATGVPVIEIFLNSTGSIAGSSVLSCLISVIVLVCANSLMAEGSRAVYAFARDHGLPFSQTLSKVSDSKKVPVYAIMLTCLVQIAFNSIYFGTITGFNTVISISTEGFYLSYAMPLLSRILAHVSGKKHRLEGPYSLGKFGLPLNIFGFLFLTFCCITFNFPTLNPVTVENMNYTSAAIGVVMVISLITWITTGRKRFTGPERGHLLDDSGREIVATSETKVA</sequence>
<evidence type="ECO:0000256" key="2">
    <source>
        <dbReference type="ARBA" id="ARBA00022448"/>
    </source>
</evidence>
<keyword evidence="2" id="KW-0813">Transport</keyword>
<evidence type="ECO:0000256" key="4">
    <source>
        <dbReference type="ARBA" id="ARBA00022989"/>
    </source>
</evidence>
<keyword evidence="8" id="KW-1185">Reference proteome</keyword>
<accession>A0A9P9IAT0</accession>
<dbReference type="GO" id="GO:0016020">
    <property type="term" value="C:membrane"/>
    <property type="evidence" value="ECO:0007669"/>
    <property type="project" value="UniProtKB-SubCell"/>
</dbReference>
<feature type="transmembrane region" description="Helical" evidence="6">
    <location>
        <begin position="229"/>
        <end position="249"/>
    </location>
</feature>
<evidence type="ECO:0000256" key="5">
    <source>
        <dbReference type="ARBA" id="ARBA00023136"/>
    </source>
</evidence>
<dbReference type="InterPro" id="IPR004840">
    <property type="entry name" value="Amino_acid_permease_CS"/>
</dbReference>
<feature type="transmembrane region" description="Helical" evidence="6">
    <location>
        <begin position="371"/>
        <end position="391"/>
    </location>
</feature>
<evidence type="ECO:0000256" key="6">
    <source>
        <dbReference type="SAM" id="Phobius"/>
    </source>
</evidence>
<keyword evidence="5 6" id="KW-0472">Membrane</keyword>
<dbReference type="Gene3D" id="1.20.1740.10">
    <property type="entry name" value="Amino acid/polyamine transporter I"/>
    <property type="match status" value="1"/>
</dbReference>
<dbReference type="GO" id="GO:0022857">
    <property type="term" value="F:transmembrane transporter activity"/>
    <property type="evidence" value="ECO:0007669"/>
    <property type="project" value="InterPro"/>
</dbReference>
<comment type="subcellular location">
    <subcellularLocation>
        <location evidence="1">Membrane</location>
        <topology evidence="1">Multi-pass membrane protein</topology>
    </subcellularLocation>
</comment>
<proteinExistence type="predicted"/>
<feature type="transmembrane region" description="Helical" evidence="6">
    <location>
        <begin position="315"/>
        <end position="336"/>
    </location>
</feature>
<dbReference type="PANTHER" id="PTHR45649">
    <property type="entry name" value="AMINO-ACID PERMEASE BAT1"/>
    <property type="match status" value="1"/>
</dbReference>
<dbReference type="Pfam" id="PF13520">
    <property type="entry name" value="AA_permease_2"/>
    <property type="match status" value="1"/>
</dbReference>
<dbReference type="PROSITE" id="PS00218">
    <property type="entry name" value="AMINO_ACID_PERMEASE_1"/>
    <property type="match status" value="1"/>
</dbReference>
<feature type="transmembrane region" description="Helical" evidence="6">
    <location>
        <begin position="160"/>
        <end position="180"/>
    </location>
</feature>
<name>A0A9P9IAT0_9PLEO</name>
<feature type="transmembrane region" description="Helical" evidence="6">
    <location>
        <begin position="192"/>
        <end position="209"/>
    </location>
</feature>
<evidence type="ECO:0000256" key="3">
    <source>
        <dbReference type="ARBA" id="ARBA00022692"/>
    </source>
</evidence>
<evidence type="ECO:0000256" key="1">
    <source>
        <dbReference type="ARBA" id="ARBA00004141"/>
    </source>
</evidence>
<dbReference type="PIRSF" id="PIRSF006060">
    <property type="entry name" value="AA_transporter"/>
    <property type="match status" value="1"/>
</dbReference>
<feature type="transmembrane region" description="Helical" evidence="6">
    <location>
        <begin position="270"/>
        <end position="295"/>
    </location>
</feature>
<dbReference type="Proteomes" id="UP000700596">
    <property type="component" value="Unassembled WGS sequence"/>
</dbReference>
<gene>
    <name evidence="7" type="ORF">B0J11DRAFT_182589</name>
</gene>
<evidence type="ECO:0000313" key="7">
    <source>
        <dbReference type="EMBL" id="KAH7112879.1"/>
    </source>
</evidence>